<evidence type="ECO:0000256" key="1">
    <source>
        <dbReference type="SAM" id="Phobius"/>
    </source>
</evidence>
<evidence type="ECO:0008006" key="4">
    <source>
        <dbReference type="Google" id="ProtNLM"/>
    </source>
</evidence>
<keyword evidence="1" id="KW-1133">Transmembrane helix</keyword>
<feature type="transmembrane region" description="Helical" evidence="1">
    <location>
        <begin position="293"/>
        <end position="315"/>
    </location>
</feature>
<organism evidence="2 3">
    <name type="scientific">Cedecea neteri</name>
    <dbReference type="NCBI Taxonomy" id="158822"/>
    <lineage>
        <taxon>Bacteria</taxon>
        <taxon>Pseudomonadati</taxon>
        <taxon>Pseudomonadota</taxon>
        <taxon>Gammaproteobacteria</taxon>
        <taxon>Enterobacterales</taxon>
        <taxon>Enterobacteriaceae</taxon>
        <taxon>Cedecea</taxon>
    </lineage>
</organism>
<dbReference type="PANTHER" id="PTHR40278">
    <property type="entry name" value="DNA UTILIZATION PROTEIN HOFN"/>
    <property type="match status" value="1"/>
</dbReference>
<evidence type="ECO:0000313" key="3">
    <source>
        <dbReference type="Proteomes" id="UP000251197"/>
    </source>
</evidence>
<dbReference type="Proteomes" id="UP000251197">
    <property type="component" value="Unassembled WGS sequence"/>
</dbReference>
<dbReference type="EMBL" id="UAVU01000003">
    <property type="protein sequence ID" value="SQA99007.1"/>
    <property type="molecule type" value="Genomic_DNA"/>
</dbReference>
<name>A0A2X2T9G5_9ENTR</name>
<accession>A0A2X2T9G5</accession>
<protein>
    <recommendedName>
        <fullName evidence="4">Fimbrial assembly protein</fullName>
    </recommendedName>
</protein>
<sequence>MMFPGWRIGLDIQAEGVRAAAIQWHRQGWQLRHWWYLPFPKQTLADGMLPEPDTLREALAAWRTEIPVRHHLRVGFPAQRALQRQIPRPPRRLQESAQEKYIAGATARQLQMPTEQLCYDYLAEDSSFCVTAAKQVDIAALQAFFASMNLFPRTITPGDKILSALPQDCYPTDCRFLVHEERGYWLWASVNDRERSGWLDKRQAVDFPALCQQLEANACDIAFSHADVEGSCPAGAERLNAWQLIVRQQPPLPRHGGLLHARIRAGPGIRTLMMPLINLLPWRQLRRRHRLKLWGGTLLFGVLLITGVMLLWAQFLAVKVHWQQVQVSQWETQESALKSLLLRQQTELKESQQRQAILRAETVRKGNISRWESVLNMLALRLPENSWLQSVSWQNESAIISGVAGDARELERFEAVLADLPGAFKVKPGELRDEKQKGLVFTFTLNPQGGEHAE</sequence>
<dbReference type="InterPro" id="IPR052534">
    <property type="entry name" value="Extracell_DNA_Util/SecSys_Comp"/>
</dbReference>
<reference evidence="2 3" key="1">
    <citation type="submission" date="2018-06" db="EMBL/GenBank/DDBJ databases">
        <authorList>
            <consortium name="Pathogen Informatics"/>
            <person name="Doyle S."/>
        </authorList>
    </citation>
    <scope>NUCLEOTIDE SEQUENCE [LARGE SCALE GENOMIC DNA]</scope>
    <source>
        <strain evidence="2 3">NCTC12120</strain>
    </source>
</reference>
<dbReference type="AlphaFoldDB" id="A0A2X2T9G5"/>
<dbReference type="STRING" id="158822.LH23_03775"/>
<dbReference type="PANTHER" id="PTHR40278:SF1">
    <property type="entry name" value="DNA UTILIZATION PROTEIN HOFN"/>
    <property type="match status" value="1"/>
</dbReference>
<proteinExistence type="predicted"/>
<keyword evidence="1" id="KW-0472">Membrane</keyword>
<dbReference type="Gene3D" id="3.30.420.40">
    <property type="match status" value="1"/>
</dbReference>
<gene>
    <name evidence="2" type="ORF">NCTC12120_02907</name>
</gene>
<evidence type="ECO:0000313" key="2">
    <source>
        <dbReference type="EMBL" id="SQA99007.1"/>
    </source>
</evidence>
<keyword evidence="1" id="KW-0812">Transmembrane</keyword>